<evidence type="ECO:0000259" key="11">
    <source>
        <dbReference type="Pfam" id="PF23598"/>
    </source>
</evidence>
<feature type="non-terminal residue" evidence="12">
    <location>
        <position position="1"/>
    </location>
</feature>
<dbReference type="InterPro" id="IPR058922">
    <property type="entry name" value="WHD_DRP"/>
</dbReference>
<dbReference type="GO" id="GO:0005524">
    <property type="term" value="F:ATP binding"/>
    <property type="evidence" value="ECO:0007669"/>
    <property type="project" value="UniProtKB-KW"/>
</dbReference>
<keyword evidence="6" id="KW-0067">ATP-binding</keyword>
<dbReference type="PANTHER" id="PTHR36766:SF57">
    <property type="entry name" value="DISEASE RESISTANCE PROTEIN RGA1"/>
    <property type="match status" value="1"/>
</dbReference>
<dbReference type="EMBL" id="RWGY01000039">
    <property type="protein sequence ID" value="TVU08653.1"/>
    <property type="molecule type" value="Genomic_DNA"/>
</dbReference>
<keyword evidence="3" id="KW-0677">Repeat</keyword>
<dbReference type="Gene3D" id="3.80.10.10">
    <property type="entry name" value="Ribonuclease Inhibitor"/>
    <property type="match status" value="2"/>
</dbReference>
<dbReference type="InterPro" id="IPR042197">
    <property type="entry name" value="Apaf_helical"/>
</dbReference>
<evidence type="ECO:0000259" key="9">
    <source>
        <dbReference type="Pfam" id="PF18052"/>
    </source>
</evidence>
<protein>
    <recommendedName>
        <fullName evidence="14">NB-ARC domain-containing protein</fullName>
    </recommendedName>
</protein>
<organism evidence="12 13">
    <name type="scientific">Eragrostis curvula</name>
    <name type="common">weeping love grass</name>
    <dbReference type="NCBI Taxonomy" id="38414"/>
    <lineage>
        <taxon>Eukaryota</taxon>
        <taxon>Viridiplantae</taxon>
        <taxon>Streptophyta</taxon>
        <taxon>Embryophyta</taxon>
        <taxon>Tracheophyta</taxon>
        <taxon>Spermatophyta</taxon>
        <taxon>Magnoliopsida</taxon>
        <taxon>Liliopsida</taxon>
        <taxon>Poales</taxon>
        <taxon>Poaceae</taxon>
        <taxon>PACMAD clade</taxon>
        <taxon>Chloridoideae</taxon>
        <taxon>Eragrostideae</taxon>
        <taxon>Eragrostidinae</taxon>
        <taxon>Eragrostis</taxon>
    </lineage>
</organism>
<dbReference type="Gene3D" id="3.40.50.300">
    <property type="entry name" value="P-loop containing nucleotide triphosphate hydrolases"/>
    <property type="match status" value="1"/>
</dbReference>
<evidence type="ECO:0000313" key="13">
    <source>
        <dbReference type="Proteomes" id="UP000324897"/>
    </source>
</evidence>
<evidence type="ECO:0000259" key="10">
    <source>
        <dbReference type="Pfam" id="PF23559"/>
    </source>
</evidence>
<dbReference type="GO" id="GO:0002758">
    <property type="term" value="P:innate immune response-activating signaling pathway"/>
    <property type="evidence" value="ECO:0007669"/>
    <property type="project" value="UniProtKB-ARBA"/>
</dbReference>
<dbReference type="GO" id="GO:0009626">
    <property type="term" value="P:plant-type hypersensitive response"/>
    <property type="evidence" value="ECO:0007669"/>
    <property type="project" value="UniProtKB-ARBA"/>
</dbReference>
<feature type="domain" description="Disease resistance R13L4/SHOC-2-like LRR" evidence="11">
    <location>
        <begin position="573"/>
        <end position="800"/>
    </location>
</feature>
<feature type="domain" description="Disease resistance protein winged helix" evidence="10">
    <location>
        <begin position="434"/>
        <end position="504"/>
    </location>
</feature>
<sequence>MAHEMSSIPSLFLNSYTLLQDLLSAGHSHTMPEVLLSSFATSVLKKVASFGADWLLMRSNPHGMLRKKDAENKQSTSHALNEWLHNLKVAVYDIDDVLDYVATESLEQQVHKGCFSRARHRFASSFKLSHKIKEVRERLDEIAANKVQFGLTEQPIDSQQAARRSDRETYSFINHNDIIGRDGAKNEIVARVLKVAESSNPLSVLPIVGLGGIGKTALAKLIYNDAQIAHKFETKLWVCVSDVFDLKRILEDIIESSTGESNKNRNLETLQNKLYGLLQEKRYFLVLDDMWSDKASDWEELRSLLSRGGNGSVIIVTTRISKVASLMKTLKPYDIEELPHDECMRLFVRHAFRPEEKIDPELLKIGKCCGVPLAVKTLGSLLSDSREIEEWKNIDEDRLCNVKQDKDGVMPTLKPSYDALPPHLRACLASISTFPKGFKIHVCTIIMFWMALGLLPTTKESTEAMTLGRKYFHELLGKSLLQDEKLIFDNTIQSCKMHDLIHDLTIMVLEKELATVSCERVDVTKNVRHLVLDRMEFTTTTVQFPTLLKRARKARSFLSIHNHSIVSKAFLEDLFSTFKLLRVLIFPQTYFEELPSSIGNLKHLRYLDLQQNKKLKCLPNSLCKLVNLQMLHLGRCDQLEELPRDVHKLVNLVWLYVTTKQKYLLNQGFHGWSSLAFLRINNCPELISLTEEFGSLSALQELHIFSCPKLASLPSAMRQVSTHQNLLISKCTELDLMERGEALSGLRSLHSFTLVGLPKLMGFPESFRSAASSLQYVWIEGCNGMEKLPSFIQDFTSLKKIVIADCPVLCGRCAVGSGEDYDLIRHVPEIDNLNVCAKTGDKLVIICALPVGSSMH</sequence>
<dbReference type="PANTHER" id="PTHR36766">
    <property type="entry name" value="PLANT BROAD-SPECTRUM MILDEW RESISTANCE PROTEIN RPW8"/>
    <property type="match status" value="1"/>
</dbReference>
<dbReference type="GO" id="GO:0043531">
    <property type="term" value="F:ADP binding"/>
    <property type="evidence" value="ECO:0007669"/>
    <property type="project" value="InterPro"/>
</dbReference>
<keyword evidence="2" id="KW-0433">Leucine-rich repeat</keyword>
<dbReference type="OrthoDB" id="2018467at2759"/>
<comment type="caution">
    <text evidence="12">The sequence shown here is derived from an EMBL/GenBank/DDBJ whole genome shotgun (WGS) entry which is preliminary data.</text>
</comment>
<keyword evidence="7" id="KW-0175">Coiled coil</keyword>
<dbReference type="InterPro" id="IPR032675">
    <property type="entry name" value="LRR_dom_sf"/>
</dbReference>
<dbReference type="InterPro" id="IPR041118">
    <property type="entry name" value="Rx_N"/>
</dbReference>
<dbReference type="InterPro" id="IPR036388">
    <property type="entry name" value="WH-like_DNA-bd_sf"/>
</dbReference>
<dbReference type="GO" id="GO:0042742">
    <property type="term" value="P:defense response to bacterium"/>
    <property type="evidence" value="ECO:0007669"/>
    <property type="project" value="UniProtKB-ARBA"/>
</dbReference>
<feature type="domain" description="Disease resistance N-terminal" evidence="9">
    <location>
        <begin position="68"/>
        <end position="116"/>
    </location>
</feature>
<dbReference type="FunFam" id="1.10.10.10:FF:000322">
    <property type="entry name" value="Probable disease resistance protein At1g63360"/>
    <property type="match status" value="1"/>
</dbReference>
<dbReference type="InterPro" id="IPR002182">
    <property type="entry name" value="NB-ARC"/>
</dbReference>
<gene>
    <name evidence="12" type="ORF">EJB05_42064</name>
</gene>
<dbReference type="Pfam" id="PF00931">
    <property type="entry name" value="NB-ARC"/>
    <property type="match status" value="1"/>
</dbReference>
<comment type="similarity">
    <text evidence="1">Belongs to the disease resistance NB-LRR family.</text>
</comment>
<dbReference type="SUPFAM" id="SSF52540">
    <property type="entry name" value="P-loop containing nucleoside triphosphate hydrolases"/>
    <property type="match status" value="1"/>
</dbReference>
<dbReference type="Proteomes" id="UP000324897">
    <property type="component" value="Chromosome 3"/>
</dbReference>
<evidence type="ECO:0008006" key="14">
    <source>
        <dbReference type="Google" id="ProtNLM"/>
    </source>
</evidence>
<keyword evidence="5" id="KW-0611">Plant defense</keyword>
<feature type="domain" description="NB-ARC" evidence="8">
    <location>
        <begin position="196"/>
        <end position="354"/>
    </location>
</feature>
<evidence type="ECO:0000256" key="3">
    <source>
        <dbReference type="ARBA" id="ARBA00022737"/>
    </source>
</evidence>
<dbReference type="Pfam" id="PF18052">
    <property type="entry name" value="Rx_N"/>
    <property type="match status" value="1"/>
</dbReference>
<reference evidence="12 13" key="1">
    <citation type="journal article" date="2019" name="Sci. Rep.">
        <title>A high-quality genome of Eragrostis curvula grass provides insights into Poaceae evolution and supports new strategies to enhance forage quality.</title>
        <authorList>
            <person name="Carballo J."/>
            <person name="Santos B.A.C.M."/>
            <person name="Zappacosta D."/>
            <person name="Garbus I."/>
            <person name="Selva J.P."/>
            <person name="Gallo C.A."/>
            <person name="Diaz A."/>
            <person name="Albertini E."/>
            <person name="Caccamo M."/>
            <person name="Echenique V."/>
        </authorList>
    </citation>
    <scope>NUCLEOTIDE SEQUENCE [LARGE SCALE GENOMIC DNA]</scope>
    <source>
        <strain evidence="13">cv. Victoria</strain>
        <tissue evidence="12">Leaf</tissue>
    </source>
</reference>
<evidence type="ECO:0000256" key="5">
    <source>
        <dbReference type="ARBA" id="ARBA00022821"/>
    </source>
</evidence>
<feature type="non-terminal residue" evidence="12">
    <location>
        <position position="856"/>
    </location>
</feature>
<dbReference type="PRINTS" id="PR00364">
    <property type="entry name" value="DISEASERSIST"/>
</dbReference>
<evidence type="ECO:0000256" key="7">
    <source>
        <dbReference type="ARBA" id="ARBA00023054"/>
    </source>
</evidence>
<evidence type="ECO:0000259" key="8">
    <source>
        <dbReference type="Pfam" id="PF00931"/>
    </source>
</evidence>
<dbReference type="Gene3D" id="1.10.8.430">
    <property type="entry name" value="Helical domain of apoptotic protease-activating factors"/>
    <property type="match status" value="1"/>
</dbReference>
<dbReference type="InterPro" id="IPR055414">
    <property type="entry name" value="LRR_R13L4/SHOC2-like"/>
</dbReference>
<evidence type="ECO:0000256" key="1">
    <source>
        <dbReference type="ARBA" id="ARBA00008894"/>
    </source>
</evidence>
<proteinExistence type="inferred from homology"/>
<evidence type="ECO:0000256" key="4">
    <source>
        <dbReference type="ARBA" id="ARBA00022741"/>
    </source>
</evidence>
<dbReference type="SUPFAM" id="SSF52058">
    <property type="entry name" value="L domain-like"/>
    <property type="match status" value="1"/>
</dbReference>
<dbReference type="Pfam" id="PF23559">
    <property type="entry name" value="WHD_DRP"/>
    <property type="match status" value="1"/>
</dbReference>
<accession>A0A5J9TB99</accession>
<keyword evidence="4" id="KW-0547">Nucleotide-binding</keyword>
<dbReference type="AlphaFoldDB" id="A0A5J9TB99"/>
<dbReference type="Gene3D" id="1.10.10.10">
    <property type="entry name" value="Winged helix-like DNA-binding domain superfamily/Winged helix DNA-binding domain"/>
    <property type="match status" value="1"/>
</dbReference>
<dbReference type="Gene3D" id="1.20.5.4130">
    <property type="match status" value="1"/>
</dbReference>
<dbReference type="InterPro" id="IPR027417">
    <property type="entry name" value="P-loop_NTPase"/>
</dbReference>
<keyword evidence="13" id="KW-1185">Reference proteome</keyword>
<evidence type="ECO:0000313" key="12">
    <source>
        <dbReference type="EMBL" id="TVU08653.1"/>
    </source>
</evidence>
<dbReference type="Gramene" id="TVU08653">
    <property type="protein sequence ID" value="TVU08653"/>
    <property type="gene ID" value="EJB05_42064"/>
</dbReference>
<evidence type="ECO:0000256" key="2">
    <source>
        <dbReference type="ARBA" id="ARBA00022614"/>
    </source>
</evidence>
<dbReference type="FunFam" id="3.40.50.300:FF:001091">
    <property type="entry name" value="Probable disease resistance protein At1g61300"/>
    <property type="match status" value="1"/>
</dbReference>
<dbReference type="Pfam" id="PF23598">
    <property type="entry name" value="LRR_14"/>
    <property type="match status" value="1"/>
</dbReference>
<name>A0A5J9TB99_9POAL</name>
<evidence type="ECO:0000256" key="6">
    <source>
        <dbReference type="ARBA" id="ARBA00022840"/>
    </source>
</evidence>